<evidence type="ECO:0000313" key="4">
    <source>
        <dbReference type="Proteomes" id="UP000566995"/>
    </source>
</evidence>
<organism evidence="3 4">
    <name type="scientific">Pseudomonas nitroreducens</name>
    <dbReference type="NCBI Taxonomy" id="46680"/>
    <lineage>
        <taxon>Bacteria</taxon>
        <taxon>Pseudomonadati</taxon>
        <taxon>Pseudomonadota</taxon>
        <taxon>Gammaproteobacteria</taxon>
        <taxon>Pseudomonadales</taxon>
        <taxon>Pseudomonadaceae</taxon>
        <taxon>Pseudomonas</taxon>
    </lineage>
</organism>
<evidence type="ECO:0000313" key="3">
    <source>
        <dbReference type="EMBL" id="MBB4861415.1"/>
    </source>
</evidence>
<reference evidence="3 4" key="1">
    <citation type="submission" date="2020-08" db="EMBL/GenBank/DDBJ databases">
        <title>Functional genomics of gut bacteria from endangered species of beetles.</title>
        <authorList>
            <person name="Carlos-Shanley C."/>
        </authorList>
    </citation>
    <scope>NUCLEOTIDE SEQUENCE [LARGE SCALE GENOMIC DNA]</scope>
    <source>
        <strain evidence="3 4">S00179</strain>
    </source>
</reference>
<dbReference type="EMBL" id="JACHLI010000001">
    <property type="protein sequence ID" value="MBB4861415.1"/>
    <property type="molecule type" value="Genomic_DNA"/>
</dbReference>
<accession>A0A7W7KEK8</accession>
<comment type="caution">
    <text evidence="3">The sequence shown here is derived from an EMBL/GenBank/DDBJ whole genome shotgun (WGS) entry which is preliminary data.</text>
</comment>
<keyword evidence="1" id="KW-0812">Transmembrane</keyword>
<evidence type="ECO:0000256" key="2">
    <source>
        <dbReference type="SAM" id="SignalP"/>
    </source>
</evidence>
<keyword evidence="1" id="KW-0472">Membrane</keyword>
<gene>
    <name evidence="3" type="ORF">HNP46_000226</name>
</gene>
<evidence type="ECO:0000256" key="1">
    <source>
        <dbReference type="SAM" id="Phobius"/>
    </source>
</evidence>
<feature type="chain" id="PRO_5030904668" description="TrbC/VIRB2 family protein" evidence="2">
    <location>
        <begin position="29"/>
        <end position="125"/>
    </location>
</feature>
<feature type="transmembrane region" description="Helical" evidence="1">
    <location>
        <begin position="83"/>
        <end position="101"/>
    </location>
</feature>
<keyword evidence="2" id="KW-0732">Signal</keyword>
<feature type="transmembrane region" description="Helical" evidence="1">
    <location>
        <begin position="52"/>
        <end position="71"/>
    </location>
</feature>
<keyword evidence="1" id="KW-1133">Transmembrane helix</keyword>
<feature type="signal peptide" evidence="2">
    <location>
        <begin position="1"/>
        <end position="28"/>
    </location>
</feature>
<dbReference type="Proteomes" id="UP000566995">
    <property type="component" value="Unassembled WGS sequence"/>
</dbReference>
<dbReference type="RefSeq" id="WP_184585682.1">
    <property type="nucleotide sequence ID" value="NZ_JACHLI010000001.1"/>
</dbReference>
<dbReference type="AlphaFoldDB" id="A0A7W7KEK8"/>
<sequence length="125" mass="13117">MLSKHKPLIGVGVTVALAMALFAVDANAANSFQSAATSWKSQINSILGLAKLIFGAAGVFMFAAGLFYIYRDQKEENRGHLKTGVMALLVGTGLMIIPWLIGLFTESVASGQGDDAASRVQGSNI</sequence>
<protein>
    <recommendedName>
        <fullName evidence="5">TrbC/VIRB2 family protein</fullName>
    </recommendedName>
</protein>
<evidence type="ECO:0008006" key="5">
    <source>
        <dbReference type="Google" id="ProtNLM"/>
    </source>
</evidence>
<proteinExistence type="predicted"/>
<name>A0A7W7KEK8_PSENT</name>